<dbReference type="EMBL" id="JBHSON010000037">
    <property type="protein sequence ID" value="MFC5748908.1"/>
    <property type="molecule type" value="Genomic_DNA"/>
</dbReference>
<evidence type="ECO:0000256" key="1">
    <source>
        <dbReference type="SAM" id="MobiDB-lite"/>
    </source>
</evidence>
<reference evidence="3" key="1">
    <citation type="journal article" date="2019" name="Int. J. Syst. Evol. Microbiol.">
        <title>The Global Catalogue of Microorganisms (GCM) 10K type strain sequencing project: providing services to taxonomists for standard genome sequencing and annotation.</title>
        <authorList>
            <consortium name="The Broad Institute Genomics Platform"/>
            <consortium name="The Broad Institute Genome Sequencing Center for Infectious Disease"/>
            <person name="Wu L."/>
            <person name="Ma J."/>
        </authorList>
    </citation>
    <scope>NUCLEOTIDE SEQUENCE [LARGE SCALE GENOMIC DNA]</scope>
    <source>
        <strain evidence="3">KCTC 42087</strain>
    </source>
</reference>
<feature type="region of interest" description="Disordered" evidence="1">
    <location>
        <begin position="47"/>
        <end position="67"/>
    </location>
</feature>
<keyword evidence="3" id="KW-1185">Reference proteome</keyword>
<protein>
    <submittedName>
        <fullName evidence="2">Uncharacterized protein</fullName>
    </submittedName>
</protein>
<name>A0ABW1A302_9ACTN</name>
<proteinExistence type="predicted"/>
<accession>A0ABW1A302</accession>
<evidence type="ECO:0000313" key="3">
    <source>
        <dbReference type="Proteomes" id="UP001596074"/>
    </source>
</evidence>
<gene>
    <name evidence="2" type="ORF">ACFPZN_25105</name>
</gene>
<organism evidence="2 3">
    <name type="scientific">Actinomadura rugatobispora</name>
    <dbReference type="NCBI Taxonomy" id="1994"/>
    <lineage>
        <taxon>Bacteria</taxon>
        <taxon>Bacillati</taxon>
        <taxon>Actinomycetota</taxon>
        <taxon>Actinomycetes</taxon>
        <taxon>Streptosporangiales</taxon>
        <taxon>Thermomonosporaceae</taxon>
        <taxon>Actinomadura</taxon>
    </lineage>
</organism>
<evidence type="ECO:0000313" key="2">
    <source>
        <dbReference type="EMBL" id="MFC5748908.1"/>
    </source>
</evidence>
<comment type="caution">
    <text evidence="2">The sequence shown here is derived from an EMBL/GenBank/DDBJ whole genome shotgun (WGS) entry which is preliminary data.</text>
</comment>
<dbReference type="Proteomes" id="UP001596074">
    <property type="component" value="Unassembled WGS sequence"/>
</dbReference>
<dbReference type="RefSeq" id="WP_378284607.1">
    <property type="nucleotide sequence ID" value="NZ_JBHSON010000037.1"/>
</dbReference>
<sequence length="67" mass="7982">MTGPEKTPQERLRELRQWLAEERRQLGEEEVRRGRRGPRTRREIEIWEEARKGRRPAADDEPGETSG</sequence>